<keyword evidence="3" id="KW-0813">Transport</keyword>
<evidence type="ECO:0000256" key="7">
    <source>
        <dbReference type="ARBA" id="ARBA00023136"/>
    </source>
</evidence>
<evidence type="ECO:0000313" key="10">
    <source>
        <dbReference type="EMBL" id="PKZ90258.1"/>
    </source>
</evidence>
<feature type="transmembrane region" description="Helical" evidence="8">
    <location>
        <begin position="195"/>
        <end position="213"/>
    </location>
</feature>
<proteinExistence type="inferred from homology"/>
<evidence type="ECO:0000256" key="8">
    <source>
        <dbReference type="SAM" id="Phobius"/>
    </source>
</evidence>
<evidence type="ECO:0000313" key="12">
    <source>
        <dbReference type="Proteomes" id="UP000195798"/>
    </source>
</evidence>
<sequence>MDNSTSLQEDHKERKDNYFVWLFKQLHGWPVQNYMLWFFAFGFQLAILIQNKITTLTLITFIGTLLGTLCVLAINATKAINGWLGLISAACFIYAGLAAKNYLSIFEQIAYILTLDLPVIISVRSWNDDTKNHLRKFGAKEWIIAIVGTLIVYAVSGYLIGKFTNDPRPWIDAISFAISLTAGIMCFLRYNNQYFWWTASGIFQLILWGVTYAQGDATLAMAVNSLIYVVNDVLAFTVSPWFNMGRKREGLKAIKD</sequence>
<reference evidence="10 13" key="2">
    <citation type="submission" date="2017-12" db="EMBL/GenBank/DDBJ databases">
        <title>Phylogenetic diversity of female urinary microbiome.</title>
        <authorList>
            <person name="Thomas-White K."/>
            <person name="Wolfe A.J."/>
        </authorList>
    </citation>
    <scope>NUCLEOTIDE SEQUENCE [LARGE SCALE GENOMIC DNA]</scope>
    <source>
        <strain evidence="10 13">UMB0099</strain>
    </source>
</reference>
<dbReference type="Proteomes" id="UP000195798">
    <property type="component" value="Chromosome"/>
</dbReference>
<dbReference type="PANTHER" id="PTHR36122:SF2">
    <property type="entry name" value="NICOTINAMIDE RIBOSIDE TRANSPORTER PNUC"/>
    <property type="match status" value="1"/>
</dbReference>
<feature type="transmembrane region" description="Helical" evidence="8">
    <location>
        <begin position="56"/>
        <end position="74"/>
    </location>
</feature>
<evidence type="ECO:0000256" key="3">
    <source>
        <dbReference type="ARBA" id="ARBA00022448"/>
    </source>
</evidence>
<dbReference type="EMBL" id="PKKC01000005">
    <property type="protein sequence ID" value="PKZ90258.1"/>
    <property type="molecule type" value="Genomic_DNA"/>
</dbReference>
<evidence type="ECO:0000256" key="1">
    <source>
        <dbReference type="ARBA" id="ARBA00004651"/>
    </source>
</evidence>
<gene>
    <name evidence="9" type="ORF">CCE30_06090</name>
    <name evidence="10" type="ORF">CYJ86_08620</name>
    <name evidence="11" type="ORF">J3E67_001661</name>
</gene>
<feature type="transmembrane region" description="Helical" evidence="8">
    <location>
        <begin position="170"/>
        <end position="188"/>
    </location>
</feature>
<dbReference type="PANTHER" id="PTHR36122">
    <property type="entry name" value="NICOTINAMIDE RIBOSIDE TRANSPORTER PNUC"/>
    <property type="match status" value="1"/>
</dbReference>
<name>A0A1V3Y0N4_LACGS</name>
<dbReference type="GeneID" id="48925634"/>
<reference evidence="11" key="3">
    <citation type="submission" date="2021-03" db="EMBL/GenBank/DDBJ databases">
        <title>Whole genome sequence of Lactobacillus gasseri HL75.</title>
        <authorList>
            <person name="Kim J.-M."/>
            <person name="Chung S.H."/>
            <person name="Kim J.-S."/>
        </authorList>
    </citation>
    <scope>NUCLEOTIDE SEQUENCE</scope>
    <source>
        <strain evidence="11">HL75</strain>
    </source>
</reference>
<keyword evidence="5 8" id="KW-0812">Transmembrane</keyword>
<comment type="subcellular location">
    <subcellularLocation>
        <location evidence="1">Cell membrane</location>
        <topology evidence="1">Multi-pass membrane protein</topology>
    </subcellularLocation>
</comment>
<dbReference type="InterPro" id="IPR006419">
    <property type="entry name" value="NMN_transpt_PnuC"/>
</dbReference>
<evidence type="ECO:0000256" key="5">
    <source>
        <dbReference type="ARBA" id="ARBA00022692"/>
    </source>
</evidence>
<dbReference type="EMBL" id="CP071801">
    <property type="protein sequence ID" value="QTD67215.1"/>
    <property type="molecule type" value="Genomic_DNA"/>
</dbReference>
<keyword evidence="6 8" id="KW-1133">Transmembrane helix</keyword>
<feature type="transmembrane region" description="Helical" evidence="8">
    <location>
        <begin position="219"/>
        <end position="242"/>
    </location>
</feature>
<keyword evidence="4" id="KW-1003">Cell membrane</keyword>
<keyword evidence="7 8" id="KW-0472">Membrane</keyword>
<evidence type="ECO:0000313" key="9">
    <source>
        <dbReference type="EMBL" id="ART98521.1"/>
    </source>
</evidence>
<accession>A0A1V3Y0N4</accession>
<reference evidence="9 12" key="1">
    <citation type="submission" date="2017-05" db="EMBL/GenBank/DDBJ databases">
        <authorList>
            <person name="Oh N.-S."/>
        </authorList>
    </citation>
    <scope>NUCLEOTIDE SEQUENCE [LARGE SCALE GENOMIC DNA]</scope>
    <source>
        <strain evidence="9 12">4M13</strain>
    </source>
</reference>
<evidence type="ECO:0000256" key="4">
    <source>
        <dbReference type="ARBA" id="ARBA00022475"/>
    </source>
</evidence>
<protein>
    <submittedName>
        <fullName evidence="11">Nicotinamide mononucleotide transporter</fullName>
    </submittedName>
</protein>
<dbReference type="EMBL" id="CP021427">
    <property type="protein sequence ID" value="ART98521.1"/>
    <property type="molecule type" value="Genomic_DNA"/>
</dbReference>
<dbReference type="Pfam" id="PF04973">
    <property type="entry name" value="NMN_transporter"/>
    <property type="match status" value="1"/>
</dbReference>
<evidence type="ECO:0000313" key="13">
    <source>
        <dbReference type="Proteomes" id="UP000234740"/>
    </source>
</evidence>
<dbReference type="RefSeq" id="WP_003650026.1">
    <property type="nucleotide sequence ID" value="NZ_CABHMU010000002.1"/>
</dbReference>
<comment type="similarity">
    <text evidence="2">Belongs to the nicotinamide ribonucleoside (NR) uptake permease (TC 4.B.1) family.</text>
</comment>
<evidence type="ECO:0000256" key="6">
    <source>
        <dbReference type="ARBA" id="ARBA00022989"/>
    </source>
</evidence>
<dbReference type="AlphaFoldDB" id="A0A1V3Y0N4"/>
<dbReference type="Proteomes" id="UP000663932">
    <property type="component" value="Chromosome"/>
</dbReference>
<dbReference type="GO" id="GO:0005886">
    <property type="term" value="C:plasma membrane"/>
    <property type="evidence" value="ECO:0007669"/>
    <property type="project" value="UniProtKB-SubCell"/>
</dbReference>
<dbReference type="OrthoDB" id="2243757at2"/>
<feature type="transmembrane region" description="Helical" evidence="8">
    <location>
        <begin position="31"/>
        <end position="49"/>
    </location>
</feature>
<dbReference type="Proteomes" id="UP000234740">
    <property type="component" value="Unassembled WGS sequence"/>
</dbReference>
<feature type="transmembrane region" description="Helical" evidence="8">
    <location>
        <begin position="142"/>
        <end position="164"/>
    </location>
</feature>
<organism evidence="10 13">
    <name type="scientific">Lactobacillus gasseri</name>
    <dbReference type="NCBI Taxonomy" id="1596"/>
    <lineage>
        <taxon>Bacteria</taxon>
        <taxon>Bacillati</taxon>
        <taxon>Bacillota</taxon>
        <taxon>Bacilli</taxon>
        <taxon>Lactobacillales</taxon>
        <taxon>Lactobacillaceae</taxon>
        <taxon>Lactobacillus</taxon>
    </lineage>
</organism>
<feature type="transmembrane region" description="Helical" evidence="8">
    <location>
        <begin position="80"/>
        <end position="99"/>
    </location>
</feature>
<dbReference type="GO" id="GO:0034257">
    <property type="term" value="F:nicotinamide riboside transmembrane transporter activity"/>
    <property type="evidence" value="ECO:0007669"/>
    <property type="project" value="InterPro"/>
</dbReference>
<evidence type="ECO:0000313" key="11">
    <source>
        <dbReference type="EMBL" id="QTD67215.1"/>
    </source>
</evidence>
<evidence type="ECO:0000256" key="2">
    <source>
        <dbReference type="ARBA" id="ARBA00006669"/>
    </source>
</evidence>
<dbReference type="NCBIfam" id="TIGR01528">
    <property type="entry name" value="NMN_trans_PnuC"/>
    <property type="match status" value="1"/>
</dbReference>